<dbReference type="PANTHER" id="PTHR43235:SF1">
    <property type="entry name" value="GLUTAMINE AMIDOTRANSFERASE PB2B2.05-RELATED"/>
    <property type="match status" value="1"/>
</dbReference>
<dbReference type="SUPFAM" id="SSF52317">
    <property type="entry name" value="Class I glutamine amidotransferase-like"/>
    <property type="match status" value="1"/>
</dbReference>
<dbReference type="GO" id="GO:0016757">
    <property type="term" value="F:glycosyltransferase activity"/>
    <property type="evidence" value="ECO:0007669"/>
    <property type="project" value="UniProtKB-KW"/>
</dbReference>
<evidence type="ECO:0000313" key="1">
    <source>
        <dbReference type="EMBL" id="CAH1851686.1"/>
    </source>
</evidence>
<dbReference type="Pfam" id="PF07722">
    <property type="entry name" value="Peptidase_C26"/>
    <property type="match status" value="1"/>
</dbReference>
<dbReference type="RefSeq" id="WP_248705825.1">
    <property type="nucleotide sequence ID" value="NZ_CAKOET010000002.1"/>
</dbReference>
<comment type="caution">
    <text evidence="1">The sequence shown here is derived from an EMBL/GenBank/DDBJ whole genome shotgun (WGS) entry which is preliminary data.</text>
</comment>
<dbReference type="EC" id="2.4.2.-" evidence="1"/>
<dbReference type="InterPro" id="IPR011697">
    <property type="entry name" value="Peptidase_C26"/>
</dbReference>
<reference evidence="1" key="1">
    <citation type="submission" date="2022-03" db="EMBL/GenBank/DDBJ databases">
        <authorList>
            <person name="Hettiarachchi G."/>
        </authorList>
    </citation>
    <scope>NUCLEOTIDE SEQUENCE</scope>
    <source>
        <strain evidence="1">LMG 32447</strain>
    </source>
</reference>
<dbReference type="CDD" id="cd01745">
    <property type="entry name" value="GATase1_2"/>
    <property type="match status" value="1"/>
</dbReference>
<dbReference type="InterPro" id="IPR029062">
    <property type="entry name" value="Class_I_gatase-like"/>
</dbReference>
<name>A0ABM9D2D2_9LACO</name>
<keyword evidence="1" id="KW-0315">Glutamine amidotransferase</keyword>
<dbReference type="PANTHER" id="PTHR43235">
    <property type="entry name" value="GLUTAMINE AMIDOTRANSFERASE PB2B2.05-RELATED"/>
    <property type="match status" value="1"/>
</dbReference>
<protein>
    <submittedName>
        <fullName evidence="1">Glutamine amidotransferase</fullName>
        <ecNumber evidence="1">2.4.2.-</ecNumber>
    </submittedName>
</protein>
<keyword evidence="1" id="KW-0808">Transferase</keyword>
<accession>A0ABM9D2D2</accession>
<keyword evidence="2" id="KW-1185">Reference proteome</keyword>
<evidence type="ECO:0000313" key="2">
    <source>
        <dbReference type="Proteomes" id="UP000838102"/>
    </source>
</evidence>
<proteinExistence type="predicted"/>
<dbReference type="EMBL" id="CAKOEU010000002">
    <property type="protein sequence ID" value="CAH1851686.1"/>
    <property type="molecule type" value="Genomic_DNA"/>
</dbReference>
<keyword evidence="1" id="KW-0328">Glycosyltransferase</keyword>
<gene>
    <name evidence="1" type="ORF">LMG032447_00378</name>
</gene>
<dbReference type="InterPro" id="IPR044668">
    <property type="entry name" value="PuuD-like"/>
</dbReference>
<organism evidence="1 2">
    <name type="scientific">Convivina praedatoris</name>
    <dbReference type="NCBI Taxonomy" id="2880963"/>
    <lineage>
        <taxon>Bacteria</taxon>
        <taxon>Bacillati</taxon>
        <taxon>Bacillota</taxon>
        <taxon>Bacilli</taxon>
        <taxon>Lactobacillales</taxon>
        <taxon>Lactobacillaceae</taxon>
        <taxon>Convivina</taxon>
    </lineage>
</organism>
<dbReference type="Gene3D" id="3.40.50.880">
    <property type="match status" value="1"/>
</dbReference>
<dbReference type="Proteomes" id="UP000838102">
    <property type="component" value="Unassembled WGS sequence"/>
</dbReference>
<sequence>MDKPIIGISGSVIIDHDKAFYGSNRSYVNENYVGAVIKNGGVPFIIPVSDNDDVIEAQLAHVQGLILSGGHDVDPTLYNEKPKPALGDIWPKRDHFDGLLLKLAEKRGIPVLGICRGAQLINVVHGGSCFQDQSYREQETQEHVQDIVASQPTHGMRVDKDSKLAAILGKTTFDVNTFHHQILKEIGTGLKSCAYATDGICEGFENASGTVIGVQWHPEMMHSNPDTAFMNNLFRYVIEKAKKE</sequence>
<dbReference type="PROSITE" id="PS51273">
    <property type="entry name" value="GATASE_TYPE_1"/>
    <property type="match status" value="1"/>
</dbReference>